<dbReference type="GO" id="GO:0005634">
    <property type="term" value="C:nucleus"/>
    <property type="evidence" value="ECO:0007669"/>
    <property type="project" value="UniProtKB-SubCell"/>
</dbReference>
<evidence type="ECO:0000313" key="10">
    <source>
        <dbReference type="RefSeq" id="XP_022316146.1"/>
    </source>
</evidence>
<feature type="DNA-binding region" description="Fork-head" evidence="6">
    <location>
        <begin position="132"/>
        <end position="226"/>
    </location>
</feature>
<evidence type="ECO:0000256" key="3">
    <source>
        <dbReference type="ARBA" id="ARBA00023125"/>
    </source>
</evidence>
<dbReference type="Proteomes" id="UP000694844">
    <property type="component" value="Chromosome 2"/>
</dbReference>
<dbReference type="GO" id="GO:0030154">
    <property type="term" value="P:cell differentiation"/>
    <property type="evidence" value="ECO:0007669"/>
    <property type="project" value="TreeGrafter"/>
</dbReference>
<dbReference type="OrthoDB" id="5402974at2759"/>
<proteinExistence type="predicted"/>
<keyword evidence="4" id="KW-0804">Transcription</keyword>
<dbReference type="PROSITE" id="PS50039">
    <property type="entry name" value="FORK_HEAD_3"/>
    <property type="match status" value="1"/>
</dbReference>
<dbReference type="CDD" id="cd20048">
    <property type="entry name" value="FH_FOXD4-like"/>
    <property type="match status" value="1"/>
</dbReference>
<keyword evidence="9" id="KW-1185">Reference proteome</keyword>
<feature type="region of interest" description="Disordered" evidence="7">
    <location>
        <begin position="81"/>
        <end position="105"/>
    </location>
</feature>
<evidence type="ECO:0000256" key="6">
    <source>
        <dbReference type="PROSITE-ProRule" id="PRU00089"/>
    </source>
</evidence>
<dbReference type="InterPro" id="IPR018122">
    <property type="entry name" value="TF_fork_head_CS_1"/>
</dbReference>
<reference evidence="10" key="1">
    <citation type="submission" date="2025-08" db="UniProtKB">
        <authorList>
            <consortium name="RefSeq"/>
        </authorList>
    </citation>
    <scope>IDENTIFICATION</scope>
    <source>
        <tissue evidence="10">Whole sample</tissue>
    </source>
</reference>
<dbReference type="GO" id="GO:0000981">
    <property type="term" value="F:DNA-binding transcription factor activity, RNA polymerase II-specific"/>
    <property type="evidence" value="ECO:0007669"/>
    <property type="project" value="TreeGrafter"/>
</dbReference>
<dbReference type="SMART" id="SM00339">
    <property type="entry name" value="FH"/>
    <property type="match status" value="1"/>
</dbReference>
<feature type="compositionally biased region" description="Pro residues" evidence="7">
    <location>
        <begin position="328"/>
        <end position="337"/>
    </location>
</feature>
<dbReference type="AlphaFoldDB" id="A0A8B8CP21"/>
<evidence type="ECO:0000256" key="7">
    <source>
        <dbReference type="SAM" id="MobiDB-lite"/>
    </source>
</evidence>
<accession>A0A8B8CP21</accession>
<comment type="subcellular location">
    <subcellularLocation>
        <location evidence="1 6">Nucleus</location>
    </subcellularLocation>
</comment>
<feature type="domain" description="Fork-head" evidence="8">
    <location>
        <begin position="132"/>
        <end position="226"/>
    </location>
</feature>
<dbReference type="InterPro" id="IPR001766">
    <property type="entry name" value="Fork_head_dom"/>
</dbReference>
<sequence>MCSAYSTTRQIEMKVDMENHNSNEEQINGDVGKENIEDLPKEMSRLSDMRHLTKEQVSLSAEEHGGNVNFSWCEKSLEDDSEDEEIDIDDSGFQESDSPISPLDEADKFDFEKLNASSSDSDKKSSKSNLVKPPYSYIALITMAILQSSQKRLTLSGICEFIINRFPYYREKFPAWQNSIRHNLSLNDCFVKIPREPGNPGKGNYWTLDPRSEDMFDNGSFLRRRKRYKRNPIELHQQSTAFMSSAEQYLHHHPFLPSPMHAHHARPGVPYPYVSPMMTSQLPFFTQSEFHCRPSLPSIPFSMANSIRENSLLGPLKPFSPSSSSTGPSPPRSPESPPSTSSKKGFSIDSIIGNSDSNKKSSPTPSTPNPSPFRPTLSNSSVGTLGVSPALAAGMRSGFLDMSRMGNAALLAQFQAAIPSMNQIDIEKYRQYFQACGLGVWHR</sequence>
<dbReference type="FunFam" id="1.10.10.10:FF:000016">
    <property type="entry name" value="Forkhead box protein I1"/>
    <property type="match status" value="1"/>
</dbReference>
<feature type="compositionally biased region" description="Low complexity" evidence="7">
    <location>
        <begin position="338"/>
        <end position="364"/>
    </location>
</feature>
<gene>
    <name evidence="10" type="primary">LOC111119873</name>
</gene>
<keyword evidence="2" id="KW-0805">Transcription regulation</keyword>
<feature type="compositionally biased region" description="Low complexity" evidence="7">
    <location>
        <begin position="312"/>
        <end position="327"/>
    </location>
</feature>
<evidence type="ECO:0000256" key="1">
    <source>
        <dbReference type="ARBA" id="ARBA00004123"/>
    </source>
</evidence>
<evidence type="ECO:0000256" key="5">
    <source>
        <dbReference type="ARBA" id="ARBA00023242"/>
    </source>
</evidence>
<keyword evidence="5 6" id="KW-0539">Nucleus</keyword>
<evidence type="ECO:0000259" key="8">
    <source>
        <dbReference type="PROSITE" id="PS50039"/>
    </source>
</evidence>
<name>A0A8B8CP21_CRAVI</name>
<evidence type="ECO:0000256" key="2">
    <source>
        <dbReference type="ARBA" id="ARBA00023015"/>
    </source>
</evidence>
<keyword evidence="3 6" id="KW-0238">DNA-binding</keyword>
<dbReference type="PROSITE" id="PS00658">
    <property type="entry name" value="FORK_HEAD_2"/>
    <property type="match status" value="1"/>
</dbReference>
<dbReference type="GO" id="GO:0009653">
    <property type="term" value="P:anatomical structure morphogenesis"/>
    <property type="evidence" value="ECO:0007669"/>
    <property type="project" value="TreeGrafter"/>
</dbReference>
<dbReference type="InterPro" id="IPR036388">
    <property type="entry name" value="WH-like_DNA-bd_sf"/>
</dbReference>
<dbReference type="PRINTS" id="PR00053">
    <property type="entry name" value="FORKHEAD"/>
</dbReference>
<dbReference type="GeneID" id="111119873"/>
<feature type="compositionally biased region" description="Acidic residues" evidence="7">
    <location>
        <begin position="81"/>
        <end position="92"/>
    </location>
</feature>
<evidence type="ECO:0000313" key="9">
    <source>
        <dbReference type="Proteomes" id="UP000694844"/>
    </source>
</evidence>
<dbReference type="PROSITE" id="PS00657">
    <property type="entry name" value="FORK_HEAD_1"/>
    <property type="match status" value="1"/>
</dbReference>
<evidence type="ECO:0000256" key="4">
    <source>
        <dbReference type="ARBA" id="ARBA00023163"/>
    </source>
</evidence>
<dbReference type="InterPro" id="IPR036390">
    <property type="entry name" value="WH_DNA-bd_sf"/>
</dbReference>
<dbReference type="InterPro" id="IPR050211">
    <property type="entry name" value="FOX_domain-containing"/>
</dbReference>
<feature type="region of interest" description="Disordered" evidence="7">
    <location>
        <begin position="312"/>
        <end position="380"/>
    </location>
</feature>
<dbReference type="Gene3D" id="1.10.10.10">
    <property type="entry name" value="Winged helix-like DNA-binding domain superfamily/Winged helix DNA-binding domain"/>
    <property type="match status" value="1"/>
</dbReference>
<dbReference type="InterPro" id="IPR030456">
    <property type="entry name" value="TF_fork_head_CS_2"/>
</dbReference>
<organism evidence="9 10">
    <name type="scientific">Crassostrea virginica</name>
    <name type="common">Eastern oyster</name>
    <dbReference type="NCBI Taxonomy" id="6565"/>
    <lineage>
        <taxon>Eukaryota</taxon>
        <taxon>Metazoa</taxon>
        <taxon>Spiralia</taxon>
        <taxon>Lophotrochozoa</taxon>
        <taxon>Mollusca</taxon>
        <taxon>Bivalvia</taxon>
        <taxon>Autobranchia</taxon>
        <taxon>Pteriomorphia</taxon>
        <taxon>Ostreida</taxon>
        <taxon>Ostreoidea</taxon>
        <taxon>Ostreidae</taxon>
        <taxon>Crassostrea</taxon>
    </lineage>
</organism>
<dbReference type="GO" id="GO:0000978">
    <property type="term" value="F:RNA polymerase II cis-regulatory region sequence-specific DNA binding"/>
    <property type="evidence" value="ECO:0007669"/>
    <property type="project" value="TreeGrafter"/>
</dbReference>
<dbReference type="RefSeq" id="XP_022316146.1">
    <property type="nucleotide sequence ID" value="XM_022460438.1"/>
</dbReference>
<dbReference type="PANTHER" id="PTHR11829:SF402">
    <property type="entry name" value="FORK HEAD DOMAIN-CONTAINING PROTEIN FD3-RELATED"/>
    <property type="match status" value="1"/>
</dbReference>
<dbReference type="Pfam" id="PF00250">
    <property type="entry name" value="Forkhead"/>
    <property type="match status" value="1"/>
</dbReference>
<protein>
    <submittedName>
        <fullName evidence="10">Forkhead box protein D3-like</fullName>
    </submittedName>
</protein>
<dbReference type="PANTHER" id="PTHR11829">
    <property type="entry name" value="FORKHEAD BOX PROTEIN"/>
    <property type="match status" value="1"/>
</dbReference>
<dbReference type="KEGG" id="cvn:111119873"/>
<dbReference type="SUPFAM" id="SSF46785">
    <property type="entry name" value="Winged helix' DNA-binding domain"/>
    <property type="match status" value="1"/>
</dbReference>